<dbReference type="RefSeq" id="WP_130287927.1">
    <property type="nucleotide sequence ID" value="NZ_SGXE01000008.1"/>
</dbReference>
<dbReference type="EMBL" id="SGXE01000008">
    <property type="protein sequence ID" value="RZS90444.1"/>
    <property type="molecule type" value="Genomic_DNA"/>
</dbReference>
<evidence type="ECO:0000256" key="1">
    <source>
        <dbReference type="SAM" id="MobiDB-lite"/>
    </source>
</evidence>
<reference evidence="2 3" key="1">
    <citation type="submission" date="2019-02" db="EMBL/GenBank/DDBJ databases">
        <title>Genomic Encyclopedia of Type Strains, Phase IV (KMG-IV): sequencing the most valuable type-strain genomes for metagenomic binning, comparative biology and taxonomic classification.</title>
        <authorList>
            <person name="Goeker M."/>
        </authorList>
    </citation>
    <scope>NUCLEOTIDE SEQUENCE [LARGE SCALE GENOMIC DNA]</scope>
    <source>
        <strain evidence="2 3">DSM 17196</strain>
    </source>
</reference>
<feature type="region of interest" description="Disordered" evidence="1">
    <location>
        <begin position="142"/>
        <end position="241"/>
    </location>
</feature>
<accession>A0A4Q7NTU1</accession>
<comment type="caution">
    <text evidence="2">The sequence shown here is derived from an EMBL/GenBank/DDBJ whole genome shotgun (WGS) entry which is preliminary data.</text>
</comment>
<dbReference type="AlphaFoldDB" id="A0A4Q7NTU1"/>
<gene>
    <name evidence="2" type="ORF">EV197_3429</name>
</gene>
<organism evidence="2 3">
    <name type="scientific">Aquimarina brevivitae</name>
    <dbReference type="NCBI Taxonomy" id="323412"/>
    <lineage>
        <taxon>Bacteria</taxon>
        <taxon>Pseudomonadati</taxon>
        <taxon>Bacteroidota</taxon>
        <taxon>Flavobacteriia</taxon>
        <taxon>Flavobacteriales</taxon>
        <taxon>Flavobacteriaceae</taxon>
        <taxon>Aquimarina</taxon>
    </lineage>
</organism>
<dbReference type="GO" id="GO:0005509">
    <property type="term" value="F:calcium ion binding"/>
    <property type="evidence" value="ECO:0007669"/>
    <property type="project" value="InterPro"/>
</dbReference>
<evidence type="ECO:0008006" key="4">
    <source>
        <dbReference type="Google" id="ProtNLM"/>
    </source>
</evidence>
<feature type="compositionally biased region" description="Acidic residues" evidence="1">
    <location>
        <begin position="142"/>
        <end position="166"/>
    </location>
</feature>
<dbReference type="Gene3D" id="4.10.1080.10">
    <property type="entry name" value="TSP type-3 repeat"/>
    <property type="match status" value="1"/>
</dbReference>
<feature type="compositionally biased region" description="Acidic residues" evidence="1">
    <location>
        <begin position="201"/>
        <end position="227"/>
    </location>
</feature>
<keyword evidence="3" id="KW-1185">Reference proteome</keyword>
<dbReference type="OrthoDB" id="1159446at2"/>
<dbReference type="PROSITE" id="PS51257">
    <property type="entry name" value="PROKAR_LIPOPROTEIN"/>
    <property type="match status" value="1"/>
</dbReference>
<evidence type="ECO:0000313" key="2">
    <source>
        <dbReference type="EMBL" id="RZS90444.1"/>
    </source>
</evidence>
<name>A0A4Q7NTU1_9FLAO</name>
<evidence type="ECO:0000313" key="3">
    <source>
        <dbReference type="Proteomes" id="UP000292262"/>
    </source>
</evidence>
<proteinExistence type="predicted"/>
<dbReference type="Proteomes" id="UP000292262">
    <property type="component" value="Unassembled WGS sequence"/>
</dbReference>
<protein>
    <recommendedName>
        <fullName evidence="4">Thrombospondin type 3 repeat-containing protein</fullName>
    </recommendedName>
</protein>
<sequence>MKNLFRLLKITVVTFIGGFIVSSCDDGDIIITNFEFDDATLQLCTGANPNEYVFFKINSDINESISFNFTSTDYEANVTTSSGPIEIQLSPENPLIYRQYSAAITADYFCSTIPPAEIEVVNELVITEGKAILEVIISNEDDNDGVPAEEEDLNNDNNLENDDTDGDTIPNYKDQDDDNDNVLTSAELPNSIPGDDSYRDTDEDGIPDYLDDDDDMDGIPSIEEDVDGNGTPRNDDRPDIGQQGIIDYLDDEADISYFPDPHPEITLIPNTVITTFRTSVRFVELVAPRNAELFTETTFTMGSREVTESITN</sequence>
<dbReference type="InterPro" id="IPR028974">
    <property type="entry name" value="TSP_type-3_rpt"/>
</dbReference>